<evidence type="ECO:0000313" key="1">
    <source>
        <dbReference type="EMBL" id="EJF74938.1"/>
    </source>
</evidence>
<dbReference type="RefSeq" id="WP_006590226.1">
    <property type="nucleotide sequence ID" value="NZ_JH725078.1"/>
</dbReference>
<evidence type="ECO:0000313" key="2">
    <source>
        <dbReference type="Proteomes" id="UP000008748"/>
    </source>
</evidence>
<comment type="caution">
    <text evidence="1">The sequence shown here is derived from an EMBL/GenBank/DDBJ whole genome shotgun (WGS) entry which is preliminary data.</text>
</comment>
<keyword evidence="2" id="KW-1185">Reference proteome</keyword>
<accession>J0YKA8</accession>
<proteinExistence type="predicted"/>
<protein>
    <submittedName>
        <fullName evidence="1">Uncharacterized protein</fullName>
    </submittedName>
</protein>
<name>J0YKA8_9HYPH</name>
<reference evidence="1 2" key="1">
    <citation type="submission" date="2012-03" db="EMBL/GenBank/DDBJ databases">
        <title>The Genome Sequence of Bartonella birtlesii LL-WM9.</title>
        <authorList>
            <consortium name="The Broad Institute Genome Sequencing Platform"/>
            <consortium name="The Broad Institute Genome Sequencing Center for Infectious Disease"/>
            <person name="Feldgarden M."/>
            <person name="Kirby J."/>
            <person name="Kosoy M."/>
            <person name="Birtles R."/>
            <person name="Probert W.S."/>
            <person name="Chiaraviglio L."/>
            <person name="Young S.K."/>
            <person name="Zeng Q."/>
            <person name="Gargeya S."/>
            <person name="Fitzgerald M."/>
            <person name="Haas B."/>
            <person name="Abouelleil A."/>
            <person name="Alvarado L."/>
            <person name="Arachchi H.M."/>
            <person name="Berlin A."/>
            <person name="Chapman S.B."/>
            <person name="Gearin G."/>
            <person name="Goldberg J."/>
            <person name="Griggs A."/>
            <person name="Gujja S."/>
            <person name="Hansen M."/>
            <person name="Heiman D."/>
            <person name="Howarth C."/>
            <person name="Larimer J."/>
            <person name="Lui A."/>
            <person name="MacDonald P.J.P."/>
            <person name="McCowen C."/>
            <person name="Montmayeur A."/>
            <person name="Murphy C."/>
            <person name="Neiman D."/>
            <person name="Pearson M."/>
            <person name="Priest M."/>
            <person name="Roberts A."/>
            <person name="Saif S."/>
            <person name="Shea T."/>
            <person name="Sisk P."/>
            <person name="Stolte C."/>
            <person name="Sykes S."/>
            <person name="Wortman J."/>
            <person name="Nusbaum C."/>
            <person name="Birren B."/>
        </authorList>
    </citation>
    <scope>NUCLEOTIDE SEQUENCE [LARGE SCALE GENOMIC DNA]</scope>
    <source>
        <strain evidence="1 2">LL-WM9</strain>
    </source>
</reference>
<dbReference type="EMBL" id="AIMC01000032">
    <property type="protein sequence ID" value="EJF74938.1"/>
    <property type="molecule type" value="Genomic_DNA"/>
</dbReference>
<dbReference type="HOGENOM" id="CLU_163176_0_0_5"/>
<organism evidence="1 2">
    <name type="scientific">Bartonella birtlesii LL-WM9</name>
    <dbReference type="NCBI Taxonomy" id="1094552"/>
    <lineage>
        <taxon>Bacteria</taxon>
        <taxon>Pseudomonadati</taxon>
        <taxon>Pseudomonadota</taxon>
        <taxon>Alphaproteobacteria</taxon>
        <taxon>Hyphomicrobiales</taxon>
        <taxon>Bartonellaceae</taxon>
        <taxon>Bartonella</taxon>
    </lineage>
</organism>
<dbReference type="PATRIC" id="fig|1094552.3.peg.1468"/>
<gene>
    <name evidence="1" type="ORF">ME7_01309</name>
</gene>
<dbReference type="AlphaFoldDB" id="J0YKA8"/>
<dbReference type="Proteomes" id="UP000008748">
    <property type="component" value="Unassembled WGS sequence"/>
</dbReference>
<sequence>MVEDCRSRIIFTLFAFLVFFTSLFAFRNVEVQRFLSNRSFSSSQVNITEEMLLERMAVFFPDIIMHLSKLNHEEQKKLVERVRCDMIAIAFANGHNSEQAQKLGRIVAMVLSKAISHPSIASSYF</sequence>